<dbReference type="SUPFAM" id="SSF48452">
    <property type="entry name" value="TPR-like"/>
    <property type="match status" value="1"/>
</dbReference>
<proteinExistence type="predicted"/>
<keyword evidence="3" id="KW-1185">Reference proteome</keyword>
<dbReference type="OrthoDB" id="5974438at2"/>
<dbReference type="Pfam" id="PF13374">
    <property type="entry name" value="TPR_10"/>
    <property type="match status" value="1"/>
</dbReference>
<reference evidence="3" key="1">
    <citation type="submission" date="2017-09" db="EMBL/GenBank/DDBJ databases">
        <title>Luteimonas liuhanmingii sp.nov., isolated from the intestinal contents of Tibetan Plateau Pika in Yushu, Qinghai Province, China.</title>
        <authorList>
            <person name="Gui Z."/>
        </authorList>
    </citation>
    <scope>NUCLEOTIDE SEQUENCE [LARGE SCALE GENOMIC DNA]</scope>
    <source>
        <strain evidence="3">100111</strain>
    </source>
</reference>
<protein>
    <recommendedName>
        <fullName evidence="4">Tetratricopeptide repeat protein</fullName>
    </recommendedName>
</protein>
<organism evidence="2 3">
    <name type="scientific">Luteimonas chenhongjianii</name>
    <dbReference type="NCBI Taxonomy" id="2006110"/>
    <lineage>
        <taxon>Bacteria</taxon>
        <taxon>Pseudomonadati</taxon>
        <taxon>Pseudomonadota</taxon>
        <taxon>Gammaproteobacteria</taxon>
        <taxon>Lysobacterales</taxon>
        <taxon>Lysobacteraceae</taxon>
        <taxon>Luteimonas</taxon>
    </lineage>
</organism>
<sequence>MGYLRNGACALALLLATTAGAQTLPTPAEFYFDADTRTVTPLVAIEGDDDQTHAKLMQLVDRNGRNAEQARAQLARALMRSGREETGRAMYAQAFDATSNRSPLRSALHWHFAWDLYRLGHHAEALDQWRQALDGRLVRPSWAPPTLAMALWSNGRRDEAVQWYAAAVRTEPTQWNDPASYPALLPDWTEAERRTLAEVFAAWRAAPPAWP</sequence>
<feature type="signal peptide" evidence="1">
    <location>
        <begin position="1"/>
        <end position="21"/>
    </location>
</feature>
<name>A0A290XBS8_9GAMM</name>
<accession>A0A290XBS8</accession>
<dbReference type="InterPro" id="IPR011990">
    <property type="entry name" value="TPR-like_helical_dom_sf"/>
</dbReference>
<dbReference type="KEGG" id="lum:CNR27_02145"/>
<evidence type="ECO:0000313" key="3">
    <source>
        <dbReference type="Proteomes" id="UP000218968"/>
    </source>
</evidence>
<gene>
    <name evidence="2" type="ORF">CNR27_02145</name>
</gene>
<evidence type="ECO:0000313" key="2">
    <source>
        <dbReference type="EMBL" id="ATD66396.1"/>
    </source>
</evidence>
<keyword evidence="1" id="KW-0732">Signal</keyword>
<dbReference type="EMBL" id="CP023406">
    <property type="protein sequence ID" value="ATD66396.1"/>
    <property type="molecule type" value="Genomic_DNA"/>
</dbReference>
<evidence type="ECO:0000256" key="1">
    <source>
        <dbReference type="SAM" id="SignalP"/>
    </source>
</evidence>
<dbReference type="Gene3D" id="1.25.40.10">
    <property type="entry name" value="Tetratricopeptide repeat domain"/>
    <property type="match status" value="1"/>
</dbReference>
<dbReference type="AlphaFoldDB" id="A0A290XBS8"/>
<evidence type="ECO:0008006" key="4">
    <source>
        <dbReference type="Google" id="ProtNLM"/>
    </source>
</evidence>
<dbReference type="Proteomes" id="UP000218968">
    <property type="component" value="Chromosome"/>
</dbReference>
<feature type="chain" id="PRO_5013353032" description="Tetratricopeptide repeat protein" evidence="1">
    <location>
        <begin position="22"/>
        <end position="211"/>
    </location>
</feature>